<dbReference type="GO" id="GO:2000142">
    <property type="term" value="P:regulation of DNA-templated transcription initiation"/>
    <property type="evidence" value="ECO:0007669"/>
    <property type="project" value="TreeGrafter"/>
</dbReference>
<dbReference type="PANTHER" id="PTHR30293:SF0">
    <property type="entry name" value="NITROGEN ASSIMILATION REGULATORY PROTEIN NAC"/>
    <property type="match status" value="1"/>
</dbReference>
<dbReference type="Pfam" id="PF00126">
    <property type="entry name" value="HTH_1"/>
    <property type="match status" value="1"/>
</dbReference>
<evidence type="ECO:0000313" key="7">
    <source>
        <dbReference type="EMBL" id="KHL01413.1"/>
    </source>
</evidence>
<dbReference type="OrthoDB" id="3181812at2"/>
<dbReference type="PRINTS" id="PR00039">
    <property type="entry name" value="HTHLYSR"/>
</dbReference>
<dbReference type="InterPro" id="IPR036388">
    <property type="entry name" value="WH-like_DNA-bd_sf"/>
</dbReference>
<dbReference type="Gene3D" id="1.10.10.10">
    <property type="entry name" value="Winged helix-like DNA-binding domain superfamily/Winged helix DNA-binding domain"/>
    <property type="match status" value="1"/>
</dbReference>
<dbReference type="InterPro" id="IPR036390">
    <property type="entry name" value="WH_DNA-bd_sf"/>
</dbReference>
<comment type="caution">
    <text evidence="7">The sequence shown here is derived from an EMBL/GenBank/DDBJ whole genome shotgun (WGS) entry which is preliminary data.</text>
</comment>
<gene>
    <name evidence="7" type="ORF">LK10_16220</name>
</gene>
<keyword evidence="8" id="KW-1185">Reference proteome</keyword>
<dbReference type="PROSITE" id="PS50931">
    <property type="entry name" value="HTH_LYSR"/>
    <property type="match status" value="1"/>
</dbReference>
<dbReference type="GO" id="GO:0003700">
    <property type="term" value="F:DNA-binding transcription factor activity"/>
    <property type="evidence" value="ECO:0007669"/>
    <property type="project" value="InterPro"/>
</dbReference>
<keyword evidence="4" id="KW-0010">Activator</keyword>
<evidence type="ECO:0000313" key="8">
    <source>
        <dbReference type="Proteomes" id="UP000030982"/>
    </source>
</evidence>
<proteinExistence type="inferred from homology"/>
<dbReference type="CDD" id="cd08433">
    <property type="entry name" value="PBP2_Nac"/>
    <property type="match status" value="1"/>
</dbReference>
<protein>
    <submittedName>
        <fullName evidence="7">LysR family transcriptional regulator</fullName>
    </submittedName>
</protein>
<evidence type="ECO:0000259" key="6">
    <source>
        <dbReference type="PROSITE" id="PS50931"/>
    </source>
</evidence>
<dbReference type="STRING" id="1338436.LK10_16220"/>
<dbReference type="SUPFAM" id="SSF46785">
    <property type="entry name" value="Winged helix' DNA-binding domain"/>
    <property type="match status" value="1"/>
</dbReference>
<keyword evidence="3" id="KW-0238">DNA-binding</keyword>
<sequence>MDIKQLNALLAVAETGSVTRAAQVLHLVQPAVTRQIRALESELGVPLFERSRNGMIITEAGEVLVDHARRAVAELERARAAVRADPGMVRGIVNVGLLDSVTDLVAEPLVAALARTHPDIELHIFTAFAGHLRRWLYDGELDLALLFGVADPSAITVYPVAREKLWAVAPREAGLDPQQPIRFSEVAAHPLVLPTRGNALRTLVDEAAARAATEPQIGVQTNSARVLKQLVAAGHGWTVLPAVCLMDELTSDALSIAPLNDPAATRDLVLATPRTARPTPAVEAVAAALMHLLHRAVATGTWPSVSWNADGPNGAIHER</sequence>
<dbReference type="Gene3D" id="3.40.190.290">
    <property type="match status" value="1"/>
</dbReference>
<dbReference type="RefSeq" id="WP_043125810.1">
    <property type="nucleotide sequence ID" value="NZ_JTDL01000141.1"/>
</dbReference>
<dbReference type="SUPFAM" id="SSF53850">
    <property type="entry name" value="Periplasmic binding protein-like II"/>
    <property type="match status" value="1"/>
</dbReference>
<dbReference type="AlphaFoldDB" id="A0A0B2AHR3"/>
<evidence type="ECO:0000256" key="1">
    <source>
        <dbReference type="ARBA" id="ARBA00009437"/>
    </source>
</evidence>
<reference evidence="7 8" key="1">
    <citation type="submission" date="2014-09" db="EMBL/GenBank/DDBJ databases">
        <title>Genome sequence of Sinomonas sp. MUSC 117.</title>
        <authorList>
            <person name="Lee L.-H."/>
        </authorList>
    </citation>
    <scope>NUCLEOTIDE SEQUENCE [LARGE SCALE GENOMIC DNA]</scope>
    <source>
        <strain evidence="7 8">MUSC 117</strain>
    </source>
</reference>
<dbReference type="GO" id="GO:0003677">
    <property type="term" value="F:DNA binding"/>
    <property type="evidence" value="ECO:0007669"/>
    <property type="project" value="UniProtKB-KW"/>
</dbReference>
<accession>A0A0B2AHR3</accession>
<dbReference type="Proteomes" id="UP000030982">
    <property type="component" value="Unassembled WGS sequence"/>
</dbReference>
<dbReference type="PANTHER" id="PTHR30293">
    <property type="entry name" value="TRANSCRIPTIONAL REGULATORY PROTEIN NAC-RELATED"/>
    <property type="match status" value="1"/>
</dbReference>
<name>A0A0B2AHR3_9MICC</name>
<dbReference type="FunFam" id="1.10.10.10:FF:000001">
    <property type="entry name" value="LysR family transcriptional regulator"/>
    <property type="match status" value="1"/>
</dbReference>
<evidence type="ECO:0000256" key="5">
    <source>
        <dbReference type="ARBA" id="ARBA00023163"/>
    </source>
</evidence>
<evidence type="ECO:0000256" key="3">
    <source>
        <dbReference type="ARBA" id="ARBA00023125"/>
    </source>
</evidence>
<keyword evidence="2" id="KW-0805">Transcription regulation</keyword>
<dbReference type="EMBL" id="JTDL01000141">
    <property type="protein sequence ID" value="KHL01413.1"/>
    <property type="molecule type" value="Genomic_DNA"/>
</dbReference>
<keyword evidence="5" id="KW-0804">Transcription</keyword>
<feature type="domain" description="HTH lysR-type" evidence="6">
    <location>
        <begin position="1"/>
        <end position="58"/>
    </location>
</feature>
<dbReference type="InterPro" id="IPR000847">
    <property type="entry name" value="LysR_HTH_N"/>
</dbReference>
<evidence type="ECO:0000256" key="2">
    <source>
        <dbReference type="ARBA" id="ARBA00023015"/>
    </source>
</evidence>
<evidence type="ECO:0000256" key="4">
    <source>
        <dbReference type="ARBA" id="ARBA00023159"/>
    </source>
</evidence>
<comment type="similarity">
    <text evidence="1">Belongs to the LysR transcriptional regulatory family.</text>
</comment>
<organism evidence="7 8">
    <name type="scientific">Sinomonas humi</name>
    <dbReference type="NCBI Taxonomy" id="1338436"/>
    <lineage>
        <taxon>Bacteria</taxon>
        <taxon>Bacillati</taxon>
        <taxon>Actinomycetota</taxon>
        <taxon>Actinomycetes</taxon>
        <taxon>Micrococcales</taxon>
        <taxon>Micrococcaceae</taxon>
        <taxon>Sinomonas</taxon>
    </lineage>
</organism>
<dbReference type="InterPro" id="IPR005119">
    <property type="entry name" value="LysR_subst-bd"/>
</dbReference>
<dbReference type="Pfam" id="PF03466">
    <property type="entry name" value="LysR_substrate"/>
    <property type="match status" value="1"/>
</dbReference>